<dbReference type="EMBL" id="CAHJWF010000028">
    <property type="protein sequence ID" value="CAB5496941.1"/>
    <property type="molecule type" value="Genomic_DNA"/>
</dbReference>
<name>A0ABM8M5K3_9GAMM</name>
<reference evidence="1 2" key="1">
    <citation type="submission" date="2020-05" db="EMBL/GenBank/DDBJ databases">
        <authorList>
            <person name="Petersen J."/>
            <person name="Sayavedra L."/>
        </authorList>
    </citation>
    <scope>NUCLEOTIDE SEQUENCE [LARGE SCALE GENOMIC DNA]</scope>
    <source>
        <strain evidence="1">B azoricus SOX ET2 1586I</strain>
    </source>
</reference>
<gene>
    <name evidence="1" type="ORF">AZO1586I_91</name>
</gene>
<evidence type="ECO:0000313" key="1">
    <source>
        <dbReference type="EMBL" id="CAB5496941.1"/>
    </source>
</evidence>
<protein>
    <recommendedName>
        <fullName evidence="3">Fibrobacter succinogenes major paralogous domain-containing protein</fullName>
    </recommendedName>
</protein>
<organism evidence="1 2">
    <name type="scientific">Bathymodiolus thermophilus thioautotrophic gill symbiont</name>
    <dbReference type="NCBI Taxonomy" id="2360"/>
    <lineage>
        <taxon>Bacteria</taxon>
        <taxon>Pseudomonadati</taxon>
        <taxon>Pseudomonadota</taxon>
        <taxon>Gammaproteobacteria</taxon>
        <taxon>sulfur-oxidizing symbionts</taxon>
    </lineage>
</organism>
<evidence type="ECO:0000313" key="2">
    <source>
        <dbReference type="Proteomes" id="UP000626656"/>
    </source>
</evidence>
<evidence type="ECO:0008006" key="3">
    <source>
        <dbReference type="Google" id="ProtNLM"/>
    </source>
</evidence>
<accession>A0ABM8M5K3</accession>
<feature type="non-terminal residue" evidence="1">
    <location>
        <position position="1"/>
    </location>
</feature>
<sequence length="268" mass="29130">NTMDATSYGKLTVKLPLGNKQKFTNFAIASKAFKDSRKMDLGALAWVERNNKIMIEGGDGNTISFKGLTYKLVTSPDTGRVWLDRNLGATQVATKVDDSAAYGDYYQWGRAKDGHQSSTSGTQTPSSDIVSGNSKFIYGRGDWTTIDSSGRLRVDAWKDGDKNDICPAGFSVPTEADLKAETGNIQNINDAASSFLKIPAAGIRNEGAKFSFSDRGDSAYLWVNTASKAQPKRSVGLIFKKPNVPKPSQASFEARQRTSGMSVRCVRK</sequence>
<comment type="caution">
    <text evidence="1">The sequence shown here is derived from an EMBL/GenBank/DDBJ whole genome shotgun (WGS) entry which is preliminary data.</text>
</comment>
<keyword evidence="2" id="KW-1185">Reference proteome</keyword>
<dbReference type="Proteomes" id="UP000626656">
    <property type="component" value="Unassembled WGS sequence"/>
</dbReference>
<proteinExistence type="predicted"/>